<keyword evidence="1 4" id="KW-0732">Signal</keyword>
<reference evidence="6 7" key="1">
    <citation type="submission" date="2018-06" db="EMBL/GenBank/DDBJ databases">
        <title>Whole genome sequencing of a novel hydrocarbon degrading bacterial strain, PW21 isolated from oil contaminated produced water sample.</title>
        <authorList>
            <person name="Nagkirti P."/>
            <person name="Shaikh A."/>
            <person name="Gowdaman V."/>
            <person name="Engineer A.E."/>
            <person name="Dagar S."/>
            <person name="Dhakephalkar P.K."/>
        </authorList>
    </citation>
    <scope>NUCLEOTIDE SEQUENCE [LARGE SCALE GENOMIC DNA]</scope>
    <source>
        <strain evidence="6 7">PW21</strain>
    </source>
</reference>
<dbReference type="SUPFAM" id="SSF49299">
    <property type="entry name" value="PKD domain"/>
    <property type="match status" value="2"/>
</dbReference>
<dbReference type="PROSITE" id="PS50093">
    <property type="entry name" value="PKD"/>
    <property type="match status" value="2"/>
</dbReference>
<name>A0A2W5WUW3_9MICO</name>
<sequence>MNLPARLVRRACAALGAAALLLGAALVGPAPAAADDALPPLPETVSADSLPTVQIDDGVVWKQVVVGGTVYVGGNFQNARPAGAAKGQNLVRRTHLLAYDLATGVLTSFAHTLNGDVTDMAASPDGRRLYVVGGFTSVDGQTRNRIAAFDLPSGALSTSFAPSMNGNTRAVAATDTTVYAGGYFSAVNGTRKYRLAAMNASNGSVVPGFTPVVDDNQVMSIVVAPDQRSVVASGSFTSVNGSSRPGYGLARLDAATGASLPLPVNDRIRNATDNASIMRLTSSGDSFYGVGWAWNRDGQVYGTTEGTFSARWSDGTLRWLEDCHGDTYDVAVGHGVVYTASHKHYCGNSGGFPQTDPWTYHKATAFTEDVRGVNTRDIYGYPSHEGTPRGEMLNWFPDTEWGSFTSSRQSTWSVTVTDGYVLYGGEFPSVNGQRQYGIARFATRAQAPNRVGPEGSGAALDPTVVSVVPGTVRVSFPTTWDRDDKTLTYRLYRDSDTGAPVHEKQVTKNFWDDVRESFVDTGVTPGATHRYRVAVSDPWGNVKRSGWVSVTVAAGTLSTYASTVRADGASSYWRLGEPAGTVAADWAGDRDLQLGDGVVRGTPGAVPGDADGATTFGGTPTATGGTTVRTPGPGTFTLEAWFRTTTTRGGKIVGFGSSPTGDSGSYDRHVYMTDGGQLVFGVYPGRVQTVSSSAAYNDGAWHHVAATLGPDGMQLFVDGTRVAQRGDVTGAEPFDGYWRVGGDNLGGWPSAPTSSRFAGVVDDVAVYPAVLTAAQVRSHLAAAGVTVDVPPRPTDVYGGLVYDADPALYWRYDEPAGDAVADSGTQGSPGRLDGAWSRGEPGALADGTGTAVRFSGPGNVYALGAVDDPQGFTLETWVRTTSTQGGKVIGLGDRQTGLSGSYDRHVYMQDDGRLVLGVWTGVSTKVTTARPYNDGAWHHVVASQGPEGLRLYVDGALEGSDPQTGNQQHSGYWRVGGDTTWGSTSPYLAGAFDETAVYGRVLSPQEVALHHEAGVTGKVPNVPPAVALGVTATKLDVVLDGSASHDPDGTLTAYEWDLGDGTTATGVTATHTYASPGTYTVTLTVTDDRGATATARQDVTVVANVAPVAAFVPAVTGLRVDVDATASHDPDGTIESYEWDLGDGTTATGATASRTYAAAGTYTVTLTVTDDDGATATARQDVTVEVPAVVAQDSFGRTVTSGWGTADVGGAWSTSGAASSFSVGSGTGRVQQGAGATRAAQLQSVSAADVELYGELAVDRIADGGGTYVSFTARTGGFSSEYRAKVWVRSTGAVQLQLVALQTSETTLAAANVAGLTLAPGERLAVRAQVEGSAPTALRAKVWKVGQAEPPGWQLTGTSAVALLQDAGGVGVVTTVSGSATTGTSTITVDDLRVGPLPRP</sequence>
<dbReference type="InterPro" id="IPR013783">
    <property type="entry name" value="Ig-like_fold"/>
</dbReference>
<evidence type="ECO:0000259" key="5">
    <source>
        <dbReference type="PROSITE" id="PS50093"/>
    </source>
</evidence>
<dbReference type="SMART" id="SM00089">
    <property type="entry name" value="PKD"/>
    <property type="match status" value="2"/>
</dbReference>
<comment type="caution">
    <text evidence="6">The sequence shown here is derived from an EMBL/GenBank/DDBJ whole genome shotgun (WGS) entry which is preliminary data.</text>
</comment>
<organism evidence="6 7">
    <name type="scientific">Xylanimonas oleitrophica</name>
    <dbReference type="NCBI Taxonomy" id="2607479"/>
    <lineage>
        <taxon>Bacteria</taxon>
        <taxon>Bacillati</taxon>
        <taxon>Actinomycetota</taxon>
        <taxon>Actinomycetes</taxon>
        <taxon>Micrococcales</taxon>
        <taxon>Promicromonosporaceae</taxon>
        <taxon>Xylanimonas</taxon>
    </lineage>
</organism>
<dbReference type="SMART" id="SM00560">
    <property type="entry name" value="LamGL"/>
    <property type="match status" value="2"/>
</dbReference>
<dbReference type="Pfam" id="PF13385">
    <property type="entry name" value="Laminin_G_3"/>
    <property type="match status" value="2"/>
</dbReference>
<dbReference type="InterPro" id="IPR006558">
    <property type="entry name" value="LamG-like"/>
</dbReference>
<dbReference type="InterPro" id="IPR001791">
    <property type="entry name" value="Laminin_G"/>
</dbReference>
<dbReference type="PANTHER" id="PTHR31778:SF2">
    <property type="entry name" value="BUD SITE SELECTION PROTEIN RAX2"/>
    <property type="match status" value="1"/>
</dbReference>
<dbReference type="Gene3D" id="2.60.120.200">
    <property type="match status" value="2"/>
</dbReference>
<evidence type="ECO:0000313" key="6">
    <source>
        <dbReference type="EMBL" id="PZR54413.1"/>
    </source>
</evidence>
<evidence type="ECO:0000256" key="3">
    <source>
        <dbReference type="SAM" id="MobiDB-lite"/>
    </source>
</evidence>
<dbReference type="SMART" id="SM00282">
    <property type="entry name" value="LamG"/>
    <property type="match status" value="2"/>
</dbReference>
<evidence type="ECO:0000256" key="2">
    <source>
        <dbReference type="ARBA" id="ARBA00023157"/>
    </source>
</evidence>
<gene>
    <name evidence="6" type="ORF">DNL40_04900</name>
</gene>
<feature type="signal peptide" evidence="4">
    <location>
        <begin position="1"/>
        <end position="32"/>
    </location>
</feature>
<evidence type="ECO:0000313" key="7">
    <source>
        <dbReference type="Proteomes" id="UP000248783"/>
    </source>
</evidence>
<dbReference type="InterPro" id="IPR022409">
    <property type="entry name" value="PKD/Chitinase_dom"/>
</dbReference>
<keyword evidence="2" id="KW-1015">Disulfide bond</keyword>
<dbReference type="InterPro" id="IPR000601">
    <property type="entry name" value="PKD_dom"/>
</dbReference>
<dbReference type="CDD" id="cd00146">
    <property type="entry name" value="PKD"/>
    <property type="match status" value="2"/>
</dbReference>
<accession>A0A2W5WUW3</accession>
<dbReference type="SUPFAM" id="SSF49899">
    <property type="entry name" value="Concanavalin A-like lectins/glucanases"/>
    <property type="match status" value="2"/>
</dbReference>
<protein>
    <recommendedName>
        <fullName evidence="5">PKD domain-containing protein</fullName>
    </recommendedName>
</protein>
<dbReference type="PANTHER" id="PTHR31778">
    <property type="entry name" value="BUD SITE SELECTION PROTEIN RAX2"/>
    <property type="match status" value="1"/>
</dbReference>
<proteinExistence type="predicted"/>
<dbReference type="SUPFAM" id="SSF75011">
    <property type="entry name" value="3-carboxy-cis,cis-mucoante lactonizing enzyme"/>
    <property type="match status" value="1"/>
</dbReference>
<dbReference type="Pfam" id="PF18911">
    <property type="entry name" value="PKD_4"/>
    <property type="match status" value="2"/>
</dbReference>
<dbReference type="GO" id="GO:1902929">
    <property type="term" value="C:plasma membrane of growing cell tip"/>
    <property type="evidence" value="ECO:0007669"/>
    <property type="project" value="TreeGrafter"/>
</dbReference>
<keyword evidence="7" id="KW-1185">Reference proteome</keyword>
<feature type="domain" description="PKD" evidence="5">
    <location>
        <begin position="1103"/>
        <end position="1191"/>
    </location>
</feature>
<feature type="region of interest" description="Disordered" evidence="3">
    <location>
        <begin position="605"/>
        <end position="630"/>
    </location>
</feature>
<dbReference type="Gene3D" id="2.60.40.10">
    <property type="entry name" value="Immunoglobulins"/>
    <property type="match status" value="3"/>
</dbReference>
<dbReference type="InterPro" id="IPR035986">
    <property type="entry name" value="PKD_dom_sf"/>
</dbReference>
<dbReference type="Proteomes" id="UP000248783">
    <property type="component" value="Unassembled WGS sequence"/>
</dbReference>
<dbReference type="InterPro" id="IPR013320">
    <property type="entry name" value="ConA-like_dom_sf"/>
</dbReference>
<feature type="chain" id="PRO_5038458535" description="PKD domain-containing protein" evidence="4">
    <location>
        <begin position="33"/>
        <end position="1400"/>
    </location>
</feature>
<dbReference type="EMBL" id="QKWH01000002">
    <property type="protein sequence ID" value="PZR54413.1"/>
    <property type="molecule type" value="Genomic_DNA"/>
</dbReference>
<feature type="compositionally biased region" description="Low complexity" evidence="3">
    <location>
        <begin position="607"/>
        <end position="630"/>
    </location>
</feature>
<dbReference type="CDD" id="cd00110">
    <property type="entry name" value="LamG"/>
    <property type="match status" value="2"/>
</dbReference>
<dbReference type="GO" id="GO:0005975">
    <property type="term" value="P:carbohydrate metabolic process"/>
    <property type="evidence" value="ECO:0007669"/>
    <property type="project" value="UniProtKB-ARBA"/>
</dbReference>
<evidence type="ECO:0000256" key="1">
    <source>
        <dbReference type="ARBA" id="ARBA00022729"/>
    </source>
</evidence>
<evidence type="ECO:0000256" key="4">
    <source>
        <dbReference type="SAM" id="SignalP"/>
    </source>
</evidence>
<feature type="domain" description="PKD" evidence="5">
    <location>
        <begin position="1020"/>
        <end position="1108"/>
    </location>
</feature>